<feature type="binding site" evidence="7">
    <location>
        <position position="249"/>
    </location>
    <ligand>
        <name>substrate</name>
    </ligand>
</feature>
<evidence type="ECO:0000256" key="6">
    <source>
        <dbReference type="PIRSR" id="PIRSR038994-1"/>
    </source>
</evidence>
<feature type="binding site" evidence="7">
    <location>
        <position position="140"/>
    </location>
    <ligand>
        <name>substrate</name>
    </ligand>
</feature>
<evidence type="ECO:0000313" key="11">
    <source>
        <dbReference type="Proteomes" id="UP000273643"/>
    </source>
</evidence>
<evidence type="ECO:0000256" key="1">
    <source>
        <dbReference type="ARBA" id="ARBA00010716"/>
    </source>
</evidence>
<evidence type="ECO:0000256" key="5">
    <source>
        <dbReference type="PIRNR" id="PIRNR038994"/>
    </source>
</evidence>
<keyword evidence="3 5" id="KW-0378">Hydrolase</keyword>
<dbReference type="CDD" id="cd00854">
    <property type="entry name" value="NagA"/>
    <property type="match status" value="1"/>
</dbReference>
<comment type="caution">
    <text evidence="10">The sequence shown here is derived from an EMBL/GenBank/DDBJ whole genome shotgun (WGS) entry which is preliminary data.</text>
</comment>
<dbReference type="InterPro" id="IPR006680">
    <property type="entry name" value="Amidohydro-rel"/>
</dbReference>
<dbReference type="SUPFAM" id="SSF51338">
    <property type="entry name" value="Composite domain of metallo-dependent hydrolases"/>
    <property type="match status" value="1"/>
</dbReference>
<dbReference type="GO" id="GO:0046872">
    <property type="term" value="F:metal ion binding"/>
    <property type="evidence" value="ECO:0007669"/>
    <property type="project" value="UniProtKB-KW"/>
</dbReference>
<feature type="binding site" evidence="8">
    <location>
        <position position="129"/>
    </location>
    <ligand>
        <name>Zn(2+)</name>
        <dbReference type="ChEBI" id="CHEBI:29105"/>
    </ligand>
</feature>
<dbReference type="Gene3D" id="3.20.20.140">
    <property type="entry name" value="Metal-dependent hydrolases"/>
    <property type="match status" value="1"/>
</dbReference>
<protein>
    <submittedName>
        <fullName evidence="10">N-acetylglucosamine 6-phosphate deacetylase</fullName>
    </submittedName>
</protein>
<dbReference type="PIRSF" id="PIRSF038994">
    <property type="entry name" value="NagA"/>
    <property type="match status" value="1"/>
</dbReference>
<dbReference type="GO" id="GO:0006046">
    <property type="term" value="P:N-acetylglucosamine catabolic process"/>
    <property type="evidence" value="ECO:0007669"/>
    <property type="project" value="TreeGrafter"/>
</dbReference>
<reference evidence="10 11" key="1">
    <citation type="submission" date="2018-11" db="EMBL/GenBank/DDBJ databases">
        <title>Genomic Encyclopedia of Type Strains, Phase IV (KMG-IV): sequencing the most valuable type-strain genomes for metagenomic binning, comparative biology and taxonomic classification.</title>
        <authorList>
            <person name="Goeker M."/>
        </authorList>
    </citation>
    <scope>NUCLEOTIDE SEQUENCE [LARGE SCALE GENOMIC DNA]</scope>
    <source>
        <strain evidence="10 11">DSM 16974</strain>
    </source>
</reference>
<dbReference type="RefSeq" id="WP_123638975.1">
    <property type="nucleotide sequence ID" value="NZ_RJUK01000002.1"/>
</dbReference>
<feature type="binding site" evidence="8">
    <location>
        <position position="193"/>
    </location>
    <ligand>
        <name>Zn(2+)</name>
        <dbReference type="ChEBI" id="CHEBI:29105"/>
    </ligand>
</feature>
<dbReference type="NCBIfam" id="TIGR00221">
    <property type="entry name" value="nagA"/>
    <property type="match status" value="1"/>
</dbReference>
<dbReference type="InterPro" id="IPR032466">
    <property type="entry name" value="Metal_Hydrolase"/>
</dbReference>
<keyword evidence="2 8" id="KW-0479">Metal-binding</keyword>
<evidence type="ECO:0000313" key="10">
    <source>
        <dbReference type="EMBL" id="ROQ18333.1"/>
    </source>
</evidence>
<dbReference type="InterPro" id="IPR003764">
    <property type="entry name" value="GlcNAc_6-P_deAcase"/>
</dbReference>
<evidence type="ECO:0000256" key="8">
    <source>
        <dbReference type="PIRSR" id="PIRSR038994-3"/>
    </source>
</evidence>
<dbReference type="Pfam" id="PF01979">
    <property type="entry name" value="Amidohydro_1"/>
    <property type="match status" value="1"/>
</dbReference>
<dbReference type="InterPro" id="IPR011059">
    <property type="entry name" value="Metal-dep_hydrolase_composite"/>
</dbReference>
<dbReference type="SUPFAM" id="SSF51556">
    <property type="entry name" value="Metallo-dependent hydrolases"/>
    <property type="match status" value="1"/>
</dbReference>
<dbReference type="FunFam" id="3.20.20.140:FF:000004">
    <property type="entry name" value="N-acetylglucosamine-6-phosphate deacetylase"/>
    <property type="match status" value="1"/>
</dbReference>
<feature type="active site" description="Proton donor/acceptor" evidence="6">
    <location>
        <position position="272"/>
    </location>
</feature>
<dbReference type="OrthoDB" id="9776488at2"/>
<evidence type="ECO:0000256" key="3">
    <source>
        <dbReference type="ARBA" id="ARBA00022801"/>
    </source>
</evidence>
<comment type="similarity">
    <text evidence="1 5">Belongs to the metallo-dependent hydrolases superfamily. NagA family.</text>
</comment>
<accession>A0A3N1NQ94</accession>
<feature type="domain" description="Amidohydrolase-related" evidence="9">
    <location>
        <begin position="52"/>
        <end position="373"/>
    </location>
</feature>
<dbReference type="Gene3D" id="2.30.40.10">
    <property type="entry name" value="Urease, subunit C, domain 1"/>
    <property type="match status" value="1"/>
</dbReference>
<evidence type="ECO:0000259" key="9">
    <source>
        <dbReference type="Pfam" id="PF01979"/>
    </source>
</evidence>
<evidence type="ECO:0000256" key="4">
    <source>
        <dbReference type="ARBA" id="ARBA00023277"/>
    </source>
</evidence>
<feature type="binding site" evidence="7">
    <location>
        <position position="225"/>
    </location>
    <ligand>
        <name>substrate</name>
    </ligand>
</feature>
<dbReference type="AlphaFoldDB" id="A0A3N1NQ94"/>
<evidence type="ECO:0000256" key="2">
    <source>
        <dbReference type="ARBA" id="ARBA00022723"/>
    </source>
</evidence>
<name>A0A3N1NQ94_9GAMM</name>
<proteinExistence type="inferred from homology"/>
<evidence type="ECO:0000256" key="7">
    <source>
        <dbReference type="PIRSR" id="PIRSR038994-2"/>
    </source>
</evidence>
<comment type="cofactor">
    <cofactor evidence="8">
        <name>a divalent metal cation</name>
        <dbReference type="ChEBI" id="CHEBI:60240"/>
    </cofactor>
    <text evidence="8">Binds 1 divalent metal cation per subunit.</text>
</comment>
<organism evidence="10 11">
    <name type="scientific">Marinimicrobium koreense</name>
    <dbReference type="NCBI Taxonomy" id="306545"/>
    <lineage>
        <taxon>Bacteria</taxon>
        <taxon>Pseudomonadati</taxon>
        <taxon>Pseudomonadota</taxon>
        <taxon>Gammaproteobacteria</taxon>
        <taxon>Cellvibrionales</taxon>
        <taxon>Cellvibrionaceae</taxon>
        <taxon>Marinimicrobium</taxon>
    </lineage>
</organism>
<keyword evidence="4 5" id="KW-0119">Carbohydrate metabolism</keyword>
<sequence>MKQALIRAPIFTGDEWLEHRALLLDGGLIKGLVAEDQVPTDYRVEDLHGTRLIPGLIDTQVNGGGGALFNDAPTIDTLRTIGAAHRLFGTTGFLPTLISDDLDIVARAIAAVHQAIAEGVPGVLGIHLEGPFLNPARKGVHDESKFRRLTPEAVDLLSSLDNGFTLVTLAPERTTPELIRDLSQRGVMVAAGHTAADYEQTRTALAAGVRSFTHLFNAMTPMTSREPGVVGAALEDPDSWCGLIVDGYHVHAATLKVALAAKRLGKMVLVTDAMPTVGAQHKQFTLKGETIHADNGRCATADGTLAGSDLDMLSAVRNTVAQLEQPLEEALRMASLYPAQMLGLDRELGRLAPGCRASLLAVDDQLRVKQSWIDGAAQQF</sequence>
<dbReference type="PANTHER" id="PTHR11113">
    <property type="entry name" value="N-ACETYLGLUCOSAMINE-6-PHOSPHATE DEACETYLASE"/>
    <property type="match status" value="1"/>
</dbReference>
<dbReference type="GO" id="GO:0008448">
    <property type="term" value="F:N-acetylglucosamine-6-phosphate deacetylase activity"/>
    <property type="evidence" value="ECO:0007669"/>
    <property type="project" value="InterPro"/>
</dbReference>
<feature type="binding site" evidence="7">
    <location>
        <begin position="305"/>
        <end position="307"/>
    </location>
    <ligand>
        <name>substrate</name>
    </ligand>
</feature>
<keyword evidence="11" id="KW-1185">Reference proteome</keyword>
<gene>
    <name evidence="10" type="ORF">EDC38_2555</name>
</gene>
<feature type="binding site" evidence="7">
    <location>
        <begin position="217"/>
        <end position="218"/>
    </location>
    <ligand>
        <name>substrate</name>
    </ligand>
</feature>
<dbReference type="Proteomes" id="UP000273643">
    <property type="component" value="Unassembled WGS sequence"/>
</dbReference>
<feature type="binding site" evidence="8">
    <location>
        <position position="214"/>
    </location>
    <ligand>
        <name>Zn(2+)</name>
        <dbReference type="ChEBI" id="CHEBI:29105"/>
    </ligand>
</feature>
<dbReference type="EMBL" id="RJUK01000002">
    <property type="protein sequence ID" value="ROQ18333.1"/>
    <property type="molecule type" value="Genomic_DNA"/>
</dbReference>
<dbReference type="PANTHER" id="PTHR11113:SF14">
    <property type="entry name" value="N-ACETYLGLUCOSAMINE-6-PHOSPHATE DEACETYLASE"/>
    <property type="match status" value="1"/>
</dbReference>